<feature type="domain" description="HTH araC/xylS-type" evidence="4">
    <location>
        <begin position="217"/>
        <end position="315"/>
    </location>
</feature>
<keyword evidence="2" id="KW-0238">DNA-binding</keyword>
<dbReference type="InterPro" id="IPR029062">
    <property type="entry name" value="Class_I_gatase-like"/>
</dbReference>
<keyword evidence="3" id="KW-0804">Transcription</keyword>
<evidence type="ECO:0000256" key="1">
    <source>
        <dbReference type="ARBA" id="ARBA00023015"/>
    </source>
</evidence>
<dbReference type="InterPro" id="IPR052158">
    <property type="entry name" value="INH-QAR"/>
</dbReference>
<keyword evidence="1" id="KW-0805">Transcription regulation</keyword>
<reference evidence="5 6" key="1">
    <citation type="journal article" date="2017" name="Environ. Microbiol.">
        <title>Genomic and physiological analyses of 'Reinekea forsetii' reveal a versatile opportunistic lifestyle during spring algae blooms.</title>
        <authorList>
            <person name="Avci B."/>
            <person name="Hahnke R.L."/>
            <person name="Chafee M."/>
            <person name="Fischer T."/>
            <person name="Gruber-Vodicka H."/>
            <person name="Tegetmeyer H.E."/>
            <person name="Harder J."/>
            <person name="Fuchs B.M."/>
            <person name="Amann R.I."/>
            <person name="Teeling H."/>
        </authorList>
    </citation>
    <scope>NUCLEOTIDE SEQUENCE [LARGE SCALE GENOMIC DNA]</scope>
    <source>
        <strain evidence="5 6">Hel1_31_D35</strain>
    </source>
</reference>
<dbReference type="OrthoDB" id="6057514at2"/>
<evidence type="ECO:0000256" key="3">
    <source>
        <dbReference type="ARBA" id="ARBA00023163"/>
    </source>
</evidence>
<dbReference type="PROSITE" id="PS01124">
    <property type="entry name" value="HTH_ARAC_FAMILY_2"/>
    <property type="match status" value="1"/>
</dbReference>
<dbReference type="Pfam" id="PF12833">
    <property type="entry name" value="HTH_18"/>
    <property type="match status" value="1"/>
</dbReference>
<dbReference type="InterPro" id="IPR009057">
    <property type="entry name" value="Homeodomain-like_sf"/>
</dbReference>
<evidence type="ECO:0000313" key="5">
    <source>
        <dbReference type="EMBL" id="ATX76884.1"/>
    </source>
</evidence>
<dbReference type="SUPFAM" id="SSF46689">
    <property type="entry name" value="Homeodomain-like"/>
    <property type="match status" value="2"/>
</dbReference>
<dbReference type="PROSITE" id="PS00041">
    <property type="entry name" value="HTH_ARAC_FAMILY_1"/>
    <property type="match status" value="1"/>
</dbReference>
<dbReference type="PANTHER" id="PTHR43130:SF11">
    <property type="entry name" value="TRANSCRIPTIONAL REGULATORY PROTEIN"/>
    <property type="match status" value="1"/>
</dbReference>
<dbReference type="InterPro" id="IPR018060">
    <property type="entry name" value="HTH_AraC"/>
</dbReference>
<dbReference type="PANTHER" id="PTHR43130">
    <property type="entry name" value="ARAC-FAMILY TRANSCRIPTIONAL REGULATOR"/>
    <property type="match status" value="1"/>
</dbReference>
<dbReference type="SMART" id="SM00342">
    <property type="entry name" value="HTH_ARAC"/>
    <property type="match status" value="1"/>
</dbReference>
<dbReference type="InterPro" id="IPR018062">
    <property type="entry name" value="HTH_AraC-typ_CS"/>
</dbReference>
<dbReference type="SUPFAM" id="SSF52317">
    <property type="entry name" value="Class I glutamine amidotransferase-like"/>
    <property type="match status" value="1"/>
</dbReference>
<sequence>MNIAFVLYPQILATGVSIPVEMFHAAALAAANRGQGNLQLSFVAEQKGPVTVTAGLQLVADHDFNDTLDVDWLFIPPMWGSPWSVLGQQTALQSWIVKQYQRGCRLIATGTGVGHLAMAGLITGRVATTHWYYLPRFSQRFPQVKFQKQHFITHQDGVYCAGSINAQTDLVLYFIEREYGAAALALVEQQFMHELKRTFSTPFYEPGGGIHDDEAVSVAQSWIRSHYAQPISIGQVAQAAGQSERQLRRRFEHAVGESPQRYLLRVRIEAAQSLLRETNLLMIDIALASGFNGSAYFSRIFKKHTAMSPGGYRTMVRNKRFSVGSAD</sequence>
<dbReference type="InterPro" id="IPR002818">
    <property type="entry name" value="DJ-1/PfpI"/>
</dbReference>
<organism evidence="5 6">
    <name type="scientific">Reinekea forsetii</name>
    <dbReference type="NCBI Taxonomy" id="1336806"/>
    <lineage>
        <taxon>Bacteria</taxon>
        <taxon>Pseudomonadati</taxon>
        <taxon>Pseudomonadota</taxon>
        <taxon>Gammaproteobacteria</taxon>
        <taxon>Oceanospirillales</taxon>
        <taxon>Saccharospirillaceae</taxon>
        <taxon>Reinekea</taxon>
    </lineage>
</organism>
<dbReference type="Pfam" id="PF01965">
    <property type="entry name" value="DJ-1_PfpI"/>
    <property type="match status" value="1"/>
</dbReference>
<dbReference type="GO" id="GO:0043565">
    <property type="term" value="F:sequence-specific DNA binding"/>
    <property type="evidence" value="ECO:0007669"/>
    <property type="project" value="InterPro"/>
</dbReference>
<dbReference type="RefSeq" id="WP_100257192.1">
    <property type="nucleotide sequence ID" value="NZ_CP011797.1"/>
</dbReference>
<evidence type="ECO:0000313" key="6">
    <source>
        <dbReference type="Proteomes" id="UP000229757"/>
    </source>
</evidence>
<gene>
    <name evidence="5" type="ORF">REIFOR_01746</name>
</gene>
<protein>
    <submittedName>
        <fullName evidence="5">Transcriptional regulator, AraC-family</fullName>
    </submittedName>
</protein>
<accession>A0A2K8KU99</accession>
<evidence type="ECO:0000259" key="4">
    <source>
        <dbReference type="PROSITE" id="PS01124"/>
    </source>
</evidence>
<dbReference type="AlphaFoldDB" id="A0A2K8KU99"/>
<dbReference type="Gene3D" id="1.10.10.60">
    <property type="entry name" value="Homeodomain-like"/>
    <property type="match status" value="2"/>
</dbReference>
<dbReference type="EMBL" id="CP011797">
    <property type="protein sequence ID" value="ATX76884.1"/>
    <property type="molecule type" value="Genomic_DNA"/>
</dbReference>
<evidence type="ECO:0000256" key="2">
    <source>
        <dbReference type="ARBA" id="ARBA00023125"/>
    </source>
</evidence>
<dbReference type="Proteomes" id="UP000229757">
    <property type="component" value="Chromosome"/>
</dbReference>
<dbReference type="GO" id="GO:0003700">
    <property type="term" value="F:DNA-binding transcription factor activity"/>
    <property type="evidence" value="ECO:0007669"/>
    <property type="project" value="InterPro"/>
</dbReference>
<name>A0A2K8KU99_9GAMM</name>
<proteinExistence type="predicted"/>
<dbReference type="Gene3D" id="3.40.50.880">
    <property type="match status" value="1"/>
</dbReference>
<keyword evidence="6" id="KW-1185">Reference proteome</keyword>
<dbReference type="KEGG" id="rfo:REIFOR_01746"/>